<reference evidence="4" key="1">
    <citation type="submission" date="2022-11" db="UniProtKB">
        <authorList>
            <consortium name="WormBaseParasite"/>
        </authorList>
    </citation>
    <scope>IDENTIFICATION</scope>
</reference>
<evidence type="ECO:0000313" key="4">
    <source>
        <dbReference type="WBParaSite" id="jg4683"/>
    </source>
</evidence>
<sequence>MVLRDGVVTIHEMVTKPFSKPAKAYPLTSTPLPSKNISTTSSSPLTNFTNTPIPMINSTAEVGAHEAIGIQSHMLFLFSTVLLFAAVAIIVKIIISSRHGRGRGSVLDGWRLSTSRNSGQTGRLGLGGGPAIGISLNGEVPRGGGLSLGSTTASYTAMPTSAAAASSMDHMETVPRLQEARLDWERQFFDDDDEEHLASNMEEEPRTESRLQLNLN</sequence>
<feature type="region of interest" description="Disordered" evidence="1">
    <location>
        <begin position="197"/>
        <end position="216"/>
    </location>
</feature>
<dbReference type="AlphaFoldDB" id="A0A915EAS6"/>
<keyword evidence="3" id="KW-1185">Reference proteome</keyword>
<evidence type="ECO:0000313" key="3">
    <source>
        <dbReference type="Proteomes" id="UP000887574"/>
    </source>
</evidence>
<evidence type="ECO:0000256" key="2">
    <source>
        <dbReference type="SAM" id="Phobius"/>
    </source>
</evidence>
<evidence type="ECO:0000256" key="1">
    <source>
        <dbReference type="SAM" id="MobiDB-lite"/>
    </source>
</evidence>
<keyword evidence="2" id="KW-0812">Transmembrane</keyword>
<dbReference type="Proteomes" id="UP000887574">
    <property type="component" value="Unplaced"/>
</dbReference>
<dbReference type="WBParaSite" id="jg4683">
    <property type="protein sequence ID" value="jg4683"/>
    <property type="gene ID" value="jg4683"/>
</dbReference>
<keyword evidence="2" id="KW-0472">Membrane</keyword>
<name>A0A915EAS6_9BILA</name>
<accession>A0A915EAS6</accession>
<feature type="transmembrane region" description="Helical" evidence="2">
    <location>
        <begin position="75"/>
        <end position="95"/>
    </location>
</feature>
<proteinExistence type="predicted"/>
<organism evidence="3 4">
    <name type="scientific">Ditylenchus dipsaci</name>
    <dbReference type="NCBI Taxonomy" id="166011"/>
    <lineage>
        <taxon>Eukaryota</taxon>
        <taxon>Metazoa</taxon>
        <taxon>Ecdysozoa</taxon>
        <taxon>Nematoda</taxon>
        <taxon>Chromadorea</taxon>
        <taxon>Rhabditida</taxon>
        <taxon>Tylenchina</taxon>
        <taxon>Tylenchomorpha</taxon>
        <taxon>Sphaerularioidea</taxon>
        <taxon>Anguinidae</taxon>
        <taxon>Anguininae</taxon>
        <taxon>Ditylenchus</taxon>
    </lineage>
</organism>
<protein>
    <submittedName>
        <fullName evidence="4">Uncharacterized protein</fullName>
    </submittedName>
</protein>
<keyword evidence="2" id="KW-1133">Transmembrane helix</keyword>